<dbReference type="AlphaFoldDB" id="A0A6S6UJ35"/>
<dbReference type="Pfam" id="PF13181">
    <property type="entry name" value="TPR_8"/>
    <property type="match status" value="1"/>
</dbReference>
<protein>
    <submittedName>
        <fullName evidence="1">Uncharacterized protein</fullName>
    </submittedName>
</protein>
<evidence type="ECO:0000313" key="1">
    <source>
        <dbReference type="EMBL" id="CAA6827359.1"/>
    </source>
</evidence>
<dbReference type="EMBL" id="CACVAU010000091">
    <property type="protein sequence ID" value="CAA6827359.1"/>
    <property type="molecule type" value="Genomic_DNA"/>
</dbReference>
<dbReference type="SMART" id="SM00028">
    <property type="entry name" value="TPR"/>
    <property type="match status" value="2"/>
</dbReference>
<dbReference type="InterPro" id="IPR011990">
    <property type="entry name" value="TPR-like_helical_dom_sf"/>
</dbReference>
<organism evidence="1">
    <name type="scientific">uncultured Sulfurovum sp</name>
    <dbReference type="NCBI Taxonomy" id="269237"/>
    <lineage>
        <taxon>Bacteria</taxon>
        <taxon>Pseudomonadati</taxon>
        <taxon>Campylobacterota</taxon>
        <taxon>Epsilonproteobacteria</taxon>
        <taxon>Campylobacterales</taxon>
        <taxon>Sulfurovaceae</taxon>
        <taxon>Sulfurovum</taxon>
        <taxon>environmental samples</taxon>
    </lineage>
</organism>
<dbReference type="Gene3D" id="1.25.40.10">
    <property type="entry name" value="Tetratricopeptide repeat domain"/>
    <property type="match status" value="1"/>
</dbReference>
<sequence>MKLLLPFILLTNLTFSKPFIPSNFNNVIHTLEENQEAQKITLLLKQIALEPDNLVLVDRLLSTYIQSAKKSGNNSYIGYAEAFVAPYLIKYPKVYHLKMHQVNILQYTHRFDEALNILQSIIVTTPQEAESYLVKASIYQAKEDFKASLSTCKRLIFRSSHLLSSTCITTAQSHLGKLEESYTLLQDVYAKAENEDLSEKLWALTSLADMAHRLNKPEESLAYLEEVLENDRNDYYALKKMSDIYLLEKEYLKVKELLTEYQHIEALFLRQTVARSKLGDSILLEKENLKSFLALLKLRNETAHKEDIPYFRELGLL</sequence>
<reference evidence="1" key="1">
    <citation type="submission" date="2020-01" db="EMBL/GenBank/DDBJ databases">
        <authorList>
            <person name="Meier V. D."/>
            <person name="Meier V D."/>
        </authorList>
    </citation>
    <scope>NUCLEOTIDE SEQUENCE</scope>
    <source>
        <strain evidence="1">HLG_WM_MAG_05</strain>
    </source>
</reference>
<accession>A0A6S6UJ35</accession>
<proteinExistence type="predicted"/>
<dbReference type="SUPFAM" id="SSF48452">
    <property type="entry name" value="TPR-like"/>
    <property type="match status" value="1"/>
</dbReference>
<dbReference type="InterPro" id="IPR019734">
    <property type="entry name" value="TPR_rpt"/>
</dbReference>
<gene>
    <name evidence="1" type="ORF">HELGO_WM9300</name>
</gene>
<name>A0A6S6UJ35_9BACT</name>